<reference evidence="2" key="1">
    <citation type="journal article" date="2012" name="PLoS ONE">
        <title>Gene sets for utilization of primary and secondary nutrition supplies in the distal gut of endangered iberian lynx.</title>
        <authorList>
            <person name="Alcaide M."/>
            <person name="Messina E."/>
            <person name="Richter M."/>
            <person name="Bargiela R."/>
            <person name="Peplies J."/>
            <person name="Huws S.A."/>
            <person name="Newbold C.J."/>
            <person name="Golyshin P.N."/>
            <person name="Simon M.A."/>
            <person name="Lopez G."/>
            <person name="Yakimov M.M."/>
            <person name="Ferrer M."/>
        </authorList>
    </citation>
    <scope>NUCLEOTIDE SEQUENCE</scope>
</reference>
<organism evidence="2">
    <name type="scientific">gut metagenome</name>
    <dbReference type="NCBI Taxonomy" id="749906"/>
    <lineage>
        <taxon>unclassified sequences</taxon>
        <taxon>metagenomes</taxon>
        <taxon>organismal metagenomes</taxon>
    </lineage>
</organism>
<dbReference type="EMBL" id="AMCI01001871">
    <property type="protein sequence ID" value="EJX04264.1"/>
    <property type="molecule type" value="Genomic_DNA"/>
</dbReference>
<feature type="region of interest" description="Disordered" evidence="1">
    <location>
        <begin position="1"/>
        <end position="38"/>
    </location>
</feature>
<accession>J9GBP3</accession>
<comment type="caution">
    <text evidence="2">The sequence shown here is derived from an EMBL/GenBank/DDBJ whole genome shotgun (WGS) entry which is preliminary data.</text>
</comment>
<name>J9GBP3_9ZZZZ</name>
<evidence type="ECO:0000256" key="1">
    <source>
        <dbReference type="SAM" id="MobiDB-lite"/>
    </source>
</evidence>
<protein>
    <submittedName>
        <fullName evidence="2">Uncharacterized protein</fullName>
    </submittedName>
</protein>
<gene>
    <name evidence="2" type="ORF">EVA_07628</name>
</gene>
<feature type="compositionally biased region" description="Polar residues" evidence="1">
    <location>
        <begin position="1"/>
        <end position="10"/>
    </location>
</feature>
<sequence length="38" mass="3876">MRVQPAASSDSSKKPEAIPNARGSPLHSDGRQTGGATL</sequence>
<proteinExistence type="predicted"/>
<dbReference type="AlphaFoldDB" id="J9GBP3"/>
<evidence type="ECO:0000313" key="2">
    <source>
        <dbReference type="EMBL" id="EJX04264.1"/>
    </source>
</evidence>